<dbReference type="SMART" id="SM00432">
    <property type="entry name" value="MADS"/>
    <property type="match status" value="1"/>
</dbReference>
<comment type="caution">
    <text evidence="7">The sequence shown here is derived from an EMBL/GenBank/DDBJ whole genome shotgun (WGS) entry which is preliminary data.</text>
</comment>
<evidence type="ECO:0000313" key="7">
    <source>
        <dbReference type="EMBL" id="KAK7269484.1"/>
    </source>
</evidence>
<keyword evidence="4" id="KW-0804">Transcription</keyword>
<sequence>MTRKKVKLAYINDSNARKATFKKRKKGIMKKVNELTILCGVDACAIISNPHDSQTEIWPNKEGVKKVIKRYQSALVIDKTKNMNRESFVTQRISKAQEQVDKQRKENHEKEMTRVMFNYMESRRLPQNWTVEDLNDLDNRIEKYMKDTEDKIEALS</sequence>
<dbReference type="GO" id="GO:0005634">
    <property type="term" value="C:nucleus"/>
    <property type="evidence" value="ECO:0007669"/>
    <property type="project" value="UniProtKB-SubCell"/>
</dbReference>
<keyword evidence="5" id="KW-0539">Nucleus</keyword>
<keyword evidence="2" id="KW-0805">Transcription regulation</keyword>
<dbReference type="AlphaFoldDB" id="A0AAN9I968"/>
<keyword evidence="8" id="KW-1185">Reference proteome</keyword>
<evidence type="ECO:0000313" key="8">
    <source>
        <dbReference type="Proteomes" id="UP001372338"/>
    </source>
</evidence>
<keyword evidence="3" id="KW-0238">DNA-binding</keyword>
<evidence type="ECO:0000256" key="2">
    <source>
        <dbReference type="ARBA" id="ARBA00023015"/>
    </source>
</evidence>
<feature type="domain" description="MADS-box" evidence="6">
    <location>
        <begin position="1"/>
        <end position="47"/>
    </location>
</feature>
<dbReference type="Pfam" id="PF00319">
    <property type="entry name" value="SRF-TF"/>
    <property type="match status" value="1"/>
</dbReference>
<dbReference type="PANTHER" id="PTHR11945:SF425">
    <property type="entry name" value="MADS-BOX TRANSCRIPTION FACTOR FAMILY PROTEIN"/>
    <property type="match status" value="1"/>
</dbReference>
<protein>
    <recommendedName>
        <fullName evidence="6">MADS-box domain-containing protein</fullName>
    </recommendedName>
</protein>
<dbReference type="InterPro" id="IPR036879">
    <property type="entry name" value="TF_MADSbox_sf"/>
</dbReference>
<dbReference type="Gene3D" id="3.40.1810.10">
    <property type="entry name" value="Transcription factor, MADS-box"/>
    <property type="match status" value="1"/>
</dbReference>
<dbReference type="PANTHER" id="PTHR11945">
    <property type="entry name" value="MADS BOX PROTEIN"/>
    <property type="match status" value="1"/>
</dbReference>
<reference evidence="7 8" key="1">
    <citation type="submission" date="2024-01" db="EMBL/GenBank/DDBJ databases">
        <title>The genomes of 5 underutilized Papilionoideae crops provide insights into root nodulation and disease resistanc.</title>
        <authorList>
            <person name="Yuan L."/>
        </authorList>
    </citation>
    <scope>NUCLEOTIDE SEQUENCE [LARGE SCALE GENOMIC DNA]</scope>
    <source>
        <strain evidence="7">ZHUSHIDOU_FW_LH</strain>
        <tissue evidence="7">Leaf</tissue>
    </source>
</reference>
<dbReference type="PRINTS" id="PR00404">
    <property type="entry name" value="MADSDOMAIN"/>
</dbReference>
<gene>
    <name evidence="7" type="ORF">RIF29_22213</name>
</gene>
<evidence type="ECO:0000256" key="4">
    <source>
        <dbReference type="ARBA" id="ARBA00023163"/>
    </source>
</evidence>
<evidence type="ECO:0000256" key="1">
    <source>
        <dbReference type="ARBA" id="ARBA00004123"/>
    </source>
</evidence>
<dbReference type="GO" id="GO:0000978">
    <property type="term" value="F:RNA polymerase II cis-regulatory region sequence-specific DNA binding"/>
    <property type="evidence" value="ECO:0007669"/>
    <property type="project" value="TreeGrafter"/>
</dbReference>
<dbReference type="Proteomes" id="UP001372338">
    <property type="component" value="Unassembled WGS sequence"/>
</dbReference>
<accession>A0AAN9I968</accession>
<dbReference type="GO" id="GO:0000981">
    <property type="term" value="F:DNA-binding transcription factor activity, RNA polymerase II-specific"/>
    <property type="evidence" value="ECO:0007669"/>
    <property type="project" value="TreeGrafter"/>
</dbReference>
<dbReference type="PROSITE" id="PS50066">
    <property type="entry name" value="MADS_BOX_2"/>
    <property type="match status" value="1"/>
</dbReference>
<dbReference type="EMBL" id="JAYWIO010000004">
    <property type="protein sequence ID" value="KAK7269484.1"/>
    <property type="molecule type" value="Genomic_DNA"/>
</dbReference>
<organism evidence="7 8">
    <name type="scientific">Crotalaria pallida</name>
    <name type="common">Smooth rattlebox</name>
    <name type="synonym">Crotalaria striata</name>
    <dbReference type="NCBI Taxonomy" id="3830"/>
    <lineage>
        <taxon>Eukaryota</taxon>
        <taxon>Viridiplantae</taxon>
        <taxon>Streptophyta</taxon>
        <taxon>Embryophyta</taxon>
        <taxon>Tracheophyta</taxon>
        <taxon>Spermatophyta</taxon>
        <taxon>Magnoliopsida</taxon>
        <taxon>eudicotyledons</taxon>
        <taxon>Gunneridae</taxon>
        <taxon>Pentapetalae</taxon>
        <taxon>rosids</taxon>
        <taxon>fabids</taxon>
        <taxon>Fabales</taxon>
        <taxon>Fabaceae</taxon>
        <taxon>Papilionoideae</taxon>
        <taxon>50 kb inversion clade</taxon>
        <taxon>genistoids sensu lato</taxon>
        <taxon>core genistoids</taxon>
        <taxon>Crotalarieae</taxon>
        <taxon>Crotalaria</taxon>
    </lineage>
</organism>
<evidence type="ECO:0000256" key="3">
    <source>
        <dbReference type="ARBA" id="ARBA00023125"/>
    </source>
</evidence>
<evidence type="ECO:0000259" key="6">
    <source>
        <dbReference type="PROSITE" id="PS50066"/>
    </source>
</evidence>
<comment type="subcellular location">
    <subcellularLocation>
        <location evidence="1">Nucleus</location>
    </subcellularLocation>
</comment>
<name>A0AAN9I968_CROPI</name>
<dbReference type="SUPFAM" id="SSF55455">
    <property type="entry name" value="SRF-like"/>
    <property type="match status" value="1"/>
</dbReference>
<dbReference type="InterPro" id="IPR002100">
    <property type="entry name" value="TF_MADSbox"/>
</dbReference>
<proteinExistence type="predicted"/>
<dbReference type="GO" id="GO:0046983">
    <property type="term" value="F:protein dimerization activity"/>
    <property type="evidence" value="ECO:0007669"/>
    <property type="project" value="InterPro"/>
</dbReference>
<evidence type="ECO:0000256" key="5">
    <source>
        <dbReference type="ARBA" id="ARBA00023242"/>
    </source>
</evidence>